<dbReference type="InterPro" id="IPR023426">
    <property type="entry name" value="Flap_endonuc"/>
</dbReference>
<keyword evidence="8 15" id="KW-0378">Hydrolase</keyword>
<evidence type="ECO:0000256" key="7">
    <source>
        <dbReference type="ARBA" id="ARBA00022763"/>
    </source>
</evidence>
<dbReference type="GO" id="GO:0005739">
    <property type="term" value="C:mitochondrion"/>
    <property type="evidence" value="ECO:0007669"/>
    <property type="project" value="UniProtKB-SubCell"/>
</dbReference>
<dbReference type="PROSITE" id="PS00842">
    <property type="entry name" value="XPG_2"/>
    <property type="match status" value="1"/>
</dbReference>
<dbReference type="PANTHER" id="PTHR11081">
    <property type="entry name" value="FLAP ENDONUCLEASE FAMILY MEMBER"/>
    <property type="match status" value="1"/>
</dbReference>
<dbReference type="Pfam" id="PF00752">
    <property type="entry name" value="XPG_N"/>
    <property type="match status" value="1"/>
</dbReference>
<evidence type="ECO:0000256" key="12">
    <source>
        <dbReference type="ARBA" id="ARBA00023204"/>
    </source>
</evidence>
<dbReference type="GO" id="GO:0000287">
    <property type="term" value="F:magnesium ion binding"/>
    <property type="evidence" value="ECO:0007669"/>
    <property type="project" value="UniProtKB-UniRule"/>
</dbReference>
<evidence type="ECO:0000256" key="13">
    <source>
        <dbReference type="ARBA" id="ARBA00023242"/>
    </source>
</evidence>
<keyword evidence="12 15" id="KW-0234">DNA repair</keyword>
<keyword evidence="22" id="KW-1185">Reference proteome</keyword>
<comment type="similarity">
    <text evidence="14 15">Belongs to the XPG/RAD2 endonuclease family. FEN1 subfamily.</text>
</comment>
<evidence type="ECO:0000256" key="4">
    <source>
        <dbReference type="ARBA" id="ARBA00022722"/>
    </source>
</evidence>
<dbReference type="SMART" id="SM00475">
    <property type="entry name" value="53EXOc"/>
    <property type="match status" value="1"/>
</dbReference>
<organism evidence="20">
    <name type="scientific">Anopheles sinensis</name>
    <name type="common">Mosquito</name>
    <dbReference type="NCBI Taxonomy" id="74873"/>
    <lineage>
        <taxon>Eukaryota</taxon>
        <taxon>Metazoa</taxon>
        <taxon>Ecdysozoa</taxon>
        <taxon>Arthropoda</taxon>
        <taxon>Hexapoda</taxon>
        <taxon>Insecta</taxon>
        <taxon>Pterygota</taxon>
        <taxon>Neoptera</taxon>
        <taxon>Endopterygota</taxon>
        <taxon>Diptera</taxon>
        <taxon>Nematocera</taxon>
        <taxon>Culicoidea</taxon>
        <taxon>Culicidae</taxon>
        <taxon>Anophelinae</taxon>
        <taxon>Anopheles</taxon>
    </lineage>
</organism>
<evidence type="ECO:0000313" key="22">
    <source>
        <dbReference type="Proteomes" id="UP000030765"/>
    </source>
</evidence>
<dbReference type="GO" id="GO:0008409">
    <property type="term" value="F:5'-3' exonuclease activity"/>
    <property type="evidence" value="ECO:0007669"/>
    <property type="project" value="UniProtKB-UniRule"/>
</dbReference>
<evidence type="ECO:0000313" key="20">
    <source>
        <dbReference type="EMBL" id="KFB47549.1"/>
    </source>
</evidence>
<dbReference type="PANTHER" id="PTHR11081:SF9">
    <property type="entry name" value="FLAP ENDONUCLEASE 1"/>
    <property type="match status" value="1"/>
</dbReference>
<dbReference type="Gene3D" id="3.40.50.1010">
    <property type="entry name" value="5'-nuclease"/>
    <property type="match status" value="1"/>
</dbReference>
<dbReference type="EMBL" id="ATLV01022351">
    <property type="status" value="NOT_ANNOTATED_CDS"/>
    <property type="molecule type" value="Genomic_DNA"/>
</dbReference>
<dbReference type="VEuPathDB" id="VectorBase:ASIS007366"/>
<feature type="domain" description="XPG-I" evidence="18">
    <location>
        <begin position="146"/>
        <end position="218"/>
    </location>
</feature>
<gene>
    <name evidence="15" type="primary">Fen1</name>
    <name evidence="20" type="ORF">ZHAS_00015512</name>
</gene>
<dbReference type="GO" id="GO:0005654">
    <property type="term" value="C:nucleoplasm"/>
    <property type="evidence" value="ECO:0007669"/>
    <property type="project" value="UniProtKB-SubCell"/>
</dbReference>
<dbReference type="SUPFAM" id="SSF47807">
    <property type="entry name" value="5' to 3' exonuclease, C-terminal subdomain"/>
    <property type="match status" value="1"/>
</dbReference>
<dbReference type="AlphaFoldDB" id="A0A084WBF5"/>
<evidence type="ECO:0000256" key="8">
    <source>
        <dbReference type="ARBA" id="ARBA00022801"/>
    </source>
</evidence>
<keyword evidence="10 15" id="KW-0460">Magnesium</keyword>
<keyword evidence="4 15" id="KW-0540">Nuclease</keyword>
<feature type="domain" description="5'-3' exonuclease" evidence="17">
    <location>
        <begin position="29"/>
        <end position="304"/>
    </location>
</feature>
<dbReference type="HAMAP" id="MF_00614">
    <property type="entry name" value="Fen"/>
    <property type="match status" value="1"/>
</dbReference>
<dbReference type="InterPro" id="IPR006084">
    <property type="entry name" value="XPG/Rad2"/>
</dbReference>
<name>A0A084WBF5_ANOSI</name>
<evidence type="ECO:0000259" key="19">
    <source>
        <dbReference type="SMART" id="SM00485"/>
    </source>
</evidence>
<dbReference type="InterPro" id="IPR006086">
    <property type="entry name" value="XPG-I_dom"/>
</dbReference>
<evidence type="ECO:0000256" key="3">
    <source>
        <dbReference type="ARBA" id="ARBA00022705"/>
    </source>
</evidence>
<evidence type="ECO:0000256" key="9">
    <source>
        <dbReference type="ARBA" id="ARBA00022839"/>
    </source>
</evidence>
<dbReference type="OrthoDB" id="1937206at2759"/>
<evidence type="ECO:0000259" key="17">
    <source>
        <dbReference type="SMART" id="SM00475"/>
    </source>
</evidence>
<evidence type="ECO:0000256" key="16">
    <source>
        <dbReference type="SAM" id="MobiDB-lite"/>
    </source>
</evidence>
<dbReference type="GO" id="GO:0017108">
    <property type="term" value="F:5'-flap endonuclease activity"/>
    <property type="evidence" value="ECO:0007669"/>
    <property type="project" value="UniProtKB-UniRule"/>
</dbReference>
<keyword evidence="9 15" id="KW-0269">Exonuclease</keyword>
<dbReference type="SUPFAM" id="SSF88723">
    <property type="entry name" value="PIN domain-like"/>
    <property type="match status" value="1"/>
</dbReference>
<dbReference type="GO" id="GO:0004523">
    <property type="term" value="F:RNA-DNA hybrid ribonuclease activity"/>
    <property type="evidence" value="ECO:0007669"/>
    <property type="project" value="TreeGrafter"/>
</dbReference>
<dbReference type="EnsemblMetazoa" id="ASIC015512-RA">
    <property type="protein sequence ID" value="ASIC015512-PA"/>
    <property type="gene ID" value="ASIC015512"/>
</dbReference>
<dbReference type="FunFam" id="1.10.150.20:FF:000009">
    <property type="entry name" value="Flap endonuclease 1"/>
    <property type="match status" value="1"/>
</dbReference>
<dbReference type="InterPro" id="IPR008918">
    <property type="entry name" value="HhH2"/>
</dbReference>
<dbReference type="InterPro" id="IPR002421">
    <property type="entry name" value="5-3_exonuclease"/>
</dbReference>
<dbReference type="PROSITE" id="PS00841">
    <property type="entry name" value="XPG_1"/>
    <property type="match status" value="1"/>
</dbReference>
<evidence type="ECO:0000256" key="2">
    <source>
        <dbReference type="ARBA" id="ARBA00022553"/>
    </source>
</evidence>
<dbReference type="CDD" id="cd09867">
    <property type="entry name" value="PIN_FEN1"/>
    <property type="match status" value="1"/>
</dbReference>
<dbReference type="GO" id="GO:0003677">
    <property type="term" value="F:DNA binding"/>
    <property type="evidence" value="ECO:0007669"/>
    <property type="project" value="UniProtKB-UniRule"/>
</dbReference>
<dbReference type="OMA" id="MGIPWVQ"/>
<dbReference type="SMART" id="SM00485">
    <property type="entry name" value="XPGN"/>
    <property type="match status" value="1"/>
</dbReference>
<feature type="domain" description="XPG N-terminal" evidence="19">
    <location>
        <begin position="1"/>
        <end position="107"/>
    </location>
</feature>
<evidence type="ECO:0000256" key="1">
    <source>
        <dbReference type="ARBA" id="ARBA00004173"/>
    </source>
</evidence>
<evidence type="ECO:0000256" key="5">
    <source>
        <dbReference type="ARBA" id="ARBA00022723"/>
    </source>
</evidence>
<dbReference type="Pfam" id="PF00867">
    <property type="entry name" value="XPG_I"/>
    <property type="match status" value="1"/>
</dbReference>
<dbReference type="STRING" id="74873.A0A084WBF5"/>
<keyword evidence="7 15" id="KW-0227">DNA damage</keyword>
<protein>
    <recommendedName>
        <fullName evidence="15">Flap endonuclease 1</fullName>
        <shortName evidence="15">FEN-1</shortName>
        <ecNumber evidence="15">3.1.-.-</ecNumber>
    </recommendedName>
    <alternativeName>
        <fullName evidence="15">Flap structure-specific endonuclease 1</fullName>
    </alternativeName>
</protein>
<dbReference type="VEuPathDB" id="VectorBase:ASIC015512"/>
<dbReference type="GO" id="GO:0005730">
    <property type="term" value="C:nucleolus"/>
    <property type="evidence" value="ECO:0007669"/>
    <property type="project" value="UniProtKB-SubCell"/>
</dbReference>
<evidence type="ECO:0000256" key="15">
    <source>
        <dbReference type="HAMAP-Rule" id="MF_03140"/>
    </source>
</evidence>
<evidence type="ECO:0000256" key="10">
    <source>
        <dbReference type="ARBA" id="ARBA00022842"/>
    </source>
</evidence>
<dbReference type="SMART" id="SM00484">
    <property type="entry name" value="XPGI"/>
    <property type="match status" value="1"/>
</dbReference>
<evidence type="ECO:0000256" key="6">
    <source>
        <dbReference type="ARBA" id="ARBA00022759"/>
    </source>
</evidence>
<dbReference type="SMART" id="SM00279">
    <property type="entry name" value="HhH2"/>
    <property type="match status" value="1"/>
</dbReference>
<keyword evidence="6 15" id="KW-0255">Endonuclease</keyword>
<dbReference type="GO" id="GO:0006284">
    <property type="term" value="P:base-excision repair"/>
    <property type="evidence" value="ECO:0007669"/>
    <property type="project" value="UniProtKB-UniRule"/>
</dbReference>
<proteinExistence type="inferred from homology"/>
<dbReference type="InterPro" id="IPR006085">
    <property type="entry name" value="XPG_DNA_repair_N"/>
</dbReference>
<evidence type="ECO:0000313" key="21">
    <source>
        <dbReference type="EnsemblMetazoa" id="ASIC015512-PA"/>
    </source>
</evidence>
<sequence>MGIKGLSQLIADVAPFAVKEGEMKQYFGRKVAIDASMSLYQFLIAVRAEGAQLTSVDGETTSHLMGTFYRTIRLLENGLKPVYVFDGKPPDLKSGELNKRAERREEAQKALDKATEAGAVEDMEKFNRRLVKVTKTHVSEAKELLRLMGVPYVEAPCEAEAQCAALVRAGKVYATATEDMDALTFGSTVLLRRLTFSEARKMPVQEFTYEKVLKGFELTQDEFIDLCILLGCDYCDTIRGIGPKKAIELINKHRTIEKILENIDTKKYIVPEDWNYQQARRLFKEPEVQDGASIELKWSEPDEEGLVKFLCGDRQFNEDRIRAGAKKIMKTKNTATQGRLDSFFKVLPSTGTPKRKPDEKKPLGGSSAKKAKTSGGSASRGRRPK</sequence>
<evidence type="ECO:0000256" key="11">
    <source>
        <dbReference type="ARBA" id="ARBA00023128"/>
    </source>
</evidence>
<keyword evidence="13 15" id="KW-0539">Nucleus</keyword>
<keyword evidence="3 15" id="KW-0235">DNA replication</keyword>
<dbReference type="InterPro" id="IPR029060">
    <property type="entry name" value="PIN-like_dom_sf"/>
</dbReference>
<reference evidence="21" key="2">
    <citation type="submission" date="2020-05" db="UniProtKB">
        <authorList>
            <consortium name="EnsemblMetazoa"/>
        </authorList>
    </citation>
    <scope>IDENTIFICATION</scope>
</reference>
<comment type="function">
    <text evidence="15">Structure-specific nuclease with 5'-flap endonuclease and 5'-3' exonuclease activities involved in DNA replication and repair. During DNA replication, cleaves the 5'-overhanging flap structure that is generated by displacement synthesis when DNA polymerase encounters the 5'-end of a downstream Okazaki fragment. It enters the flap from the 5'-end and then tracks to cleave the flap base, leaving a nick for ligation. Also involved in the long patch base excision repair (LP-BER) pathway, by cleaving within the apurinic/apyrimidinic (AP) site-terminated flap. Acts as a genome stabilization factor that prevents flaps from equilibrating into structures that lead to duplications and deletions. Also possesses 5'-3' exonuclease activity on nicked or gapped double-stranded DNA, and exhibits RNase H activity. Also involved in replication and repair of rDNA and in repairing mitochondrial DNA.</text>
</comment>
<evidence type="ECO:0000259" key="18">
    <source>
        <dbReference type="SMART" id="SM00484"/>
    </source>
</evidence>
<dbReference type="EC" id="3.1.-.-" evidence="15"/>
<feature type="compositionally biased region" description="Low complexity" evidence="16">
    <location>
        <begin position="364"/>
        <end position="379"/>
    </location>
</feature>
<dbReference type="GO" id="GO:0030145">
    <property type="term" value="F:manganese ion binding"/>
    <property type="evidence" value="ECO:0007669"/>
    <property type="project" value="TreeGrafter"/>
</dbReference>
<comment type="subcellular location">
    <subcellularLocation>
        <location evidence="1 15">Mitochondrion</location>
    </subcellularLocation>
    <subcellularLocation>
        <location evidence="15">Nucleus</location>
        <location evidence="15">Nucleolus</location>
    </subcellularLocation>
    <subcellularLocation>
        <location evidence="15">Nucleus</location>
        <location evidence="15">Nucleoplasm</location>
    </subcellularLocation>
    <text evidence="15">Resides mostly in the nucleoli and relocalizes to the nucleoplasm upon DNA damage.</text>
</comment>
<evidence type="ECO:0000256" key="14">
    <source>
        <dbReference type="ARBA" id="ARBA00034726"/>
    </source>
</evidence>
<accession>A0A084WBF5</accession>
<dbReference type="FunFam" id="3.40.50.1010:FF:000003">
    <property type="entry name" value="Flap endonuclease 1"/>
    <property type="match status" value="1"/>
</dbReference>
<dbReference type="Proteomes" id="UP000030765">
    <property type="component" value="Unassembled WGS sequence"/>
</dbReference>
<comment type="cofactor">
    <cofactor evidence="15">
        <name>Mg(2+)</name>
        <dbReference type="ChEBI" id="CHEBI:18420"/>
    </cofactor>
    <text evidence="15">Binds 2 magnesium ions per subunit. They probably participate in the reaction catalyzed by the enzyme. May bind an additional third magnesium ion after substrate binding.</text>
</comment>
<reference evidence="20 22" key="1">
    <citation type="journal article" date="2014" name="BMC Genomics">
        <title>Genome sequence of Anopheles sinensis provides insight into genetics basis of mosquito competence for malaria parasites.</title>
        <authorList>
            <person name="Zhou D."/>
            <person name="Zhang D."/>
            <person name="Ding G."/>
            <person name="Shi L."/>
            <person name="Hou Q."/>
            <person name="Ye Y."/>
            <person name="Xu Y."/>
            <person name="Zhou H."/>
            <person name="Xiong C."/>
            <person name="Li S."/>
            <person name="Yu J."/>
            <person name="Hong S."/>
            <person name="Yu X."/>
            <person name="Zou P."/>
            <person name="Chen C."/>
            <person name="Chang X."/>
            <person name="Wang W."/>
            <person name="Lv Y."/>
            <person name="Sun Y."/>
            <person name="Ma L."/>
            <person name="Shen B."/>
            <person name="Zhu C."/>
        </authorList>
    </citation>
    <scope>NUCLEOTIDE SEQUENCE [LARGE SCALE GENOMIC DNA]</scope>
</reference>
<dbReference type="PRINTS" id="PR00853">
    <property type="entry name" value="XPGRADSUPER"/>
</dbReference>
<dbReference type="GO" id="GO:0043137">
    <property type="term" value="P:DNA replication, removal of RNA primer"/>
    <property type="evidence" value="ECO:0007669"/>
    <property type="project" value="UniProtKB-UniRule"/>
</dbReference>
<feature type="region of interest" description="Disordered" evidence="16">
    <location>
        <begin position="343"/>
        <end position="385"/>
    </location>
</feature>
<dbReference type="InterPro" id="IPR036279">
    <property type="entry name" value="5-3_exonuclease_C_sf"/>
</dbReference>
<dbReference type="InterPro" id="IPR019974">
    <property type="entry name" value="XPG_CS"/>
</dbReference>
<dbReference type="EMBL" id="KE525331">
    <property type="protein sequence ID" value="KFB47549.1"/>
    <property type="molecule type" value="Genomic_DNA"/>
</dbReference>
<keyword evidence="5 15" id="KW-0479">Metal-binding</keyword>
<dbReference type="Gene3D" id="1.10.150.20">
    <property type="entry name" value="5' to 3' exonuclease, C-terminal subdomain"/>
    <property type="match status" value="1"/>
</dbReference>
<keyword evidence="11 15" id="KW-0496">Mitochondrion</keyword>
<keyword evidence="2 15" id="KW-0597">Phosphoprotein</keyword>